<comment type="caution">
    <text evidence="1">The sequence shown here is derived from an EMBL/GenBank/DDBJ whole genome shotgun (WGS) entry which is preliminary data.</text>
</comment>
<sequence length="90" mass="10154">MAQHEVPWPPEENPSGSLLQRLIELSLVRNVHVLFALEPGVYLKRPGFYTLHLGLDLQMLAQWAFVRKLLIQAGTLGAFFVQTASVLSKR</sequence>
<keyword evidence="2" id="KW-1185">Reference proteome</keyword>
<name>A0AAQ4EM20_AMBAM</name>
<proteinExistence type="predicted"/>
<organism evidence="1 2">
    <name type="scientific">Amblyomma americanum</name>
    <name type="common">Lone star tick</name>
    <dbReference type="NCBI Taxonomy" id="6943"/>
    <lineage>
        <taxon>Eukaryota</taxon>
        <taxon>Metazoa</taxon>
        <taxon>Ecdysozoa</taxon>
        <taxon>Arthropoda</taxon>
        <taxon>Chelicerata</taxon>
        <taxon>Arachnida</taxon>
        <taxon>Acari</taxon>
        <taxon>Parasitiformes</taxon>
        <taxon>Ixodida</taxon>
        <taxon>Ixodoidea</taxon>
        <taxon>Ixodidae</taxon>
        <taxon>Amblyomminae</taxon>
        <taxon>Amblyomma</taxon>
    </lineage>
</organism>
<gene>
    <name evidence="1" type="ORF">V5799_030835</name>
</gene>
<reference evidence="1 2" key="1">
    <citation type="journal article" date="2023" name="Arcadia Sci">
        <title>De novo assembly of a long-read Amblyomma americanum tick genome.</title>
        <authorList>
            <person name="Chou S."/>
            <person name="Poskanzer K.E."/>
            <person name="Rollins M."/>
            <person name="Thuy-Boun P.S."/>
        </authorList>
    </citation>
    <scope>NUCLEOTIDE SEQUENCE [LARGE SCALE GENOMIC DNA]</scope>
    <source>
        <strain evidence="1">F_SG_1</strain>
        <tissue evidence="1">Salivary glands</tissue>
    </source>
</reference>
<accession>A0AAQ4EM20</accession>
<evidence type="ECO:0000313" key="2">
    <source>
        <dbReference type="Proteomes" id="UP001321473"/>
    </source>
</evidence>
<dbReference type="EMBL" id="JARKHS020013689">
    <property type="protein sequence ID" value="KAK8775819.1"/>
    <property type="molecule type" value="Genomic_DNA"/>
</dbReference>
<evidence type="ECO:0000313" key="1">
    <source>
        <dbReference type="EMBL" id="KAK8775819.1"/>
    </source>
</evidence>
<dbReference type="AlphaFoldDB" id="A0AAQ4EM20"/>
<protein>
    <submittedName>
        <fullName evidence="1">Uncharacterized protein</fullName>
    </submittedName>
</protein>
<dbReference type="Proteomes" id="UP001321473">
    <property type="component" value="Unassembled WGS sequence"/>
</dbReference>